<evidence type="ECO:0000313" key="8">
    <source>
        <dbReference type="EMBL" id="KAJ0405372.1"/>
    </source>
</evidence>
<feature type="transmembrane region" description="Helical" evidence="7">
    <location>
        <begin position="292"/>
        <end position="312"/>
    </location>
</feature>
<organism evidence="8 9">
    <name type="scientific">Pythium insidiosum</name>
    <name type="common">Pythiosis disease agent</name>
    <dbReference type="NCBI Taxonomy" id="114742"/>
    <lineage>
        <taxon>Eukaryota</taxon>
        <taxon>Sar</taxon>
        <taxon>Stramenopiles</taxon>
        <taxon>Oomycota</taxon>
        <taxon>Peronosporomycetes</taxon>
        <taxon>Pythiales</taxon>
        <taxon>Pythiaceae</taxon>
        <taxon>Pythium</taxon>
    </lineage>
</organism>
<proteinExistence type="inferred from homology"/>
<keyword evidence="4 7" id="KW-1133">Transmembrane helix</keyword>
<comment type="subcellular location">
    <subcellularLocation>
        <location evidence="1">Membrane</location>
        <topology evidence="1">Multi-pass membrane protein</topology>
    </subcellularLocation>
</comment>
<feature type="transmembrane region" description="Helical" evidence="7">
    <location>
        <begin position="318"/>
        <end position="341"/>
    </location>
</feature>
<dbReference type="InterPro" id="IPR002528">
    <property type="entry name" value="MATE_fam"/>
</dbReference>
<feature type="transmembrane region" description="Helical" evidence="7">
    <location>
        <begin position="545"/>
        <end position="565"/>
    </location>
</feature>
<evidence type="ECO:0000256" key="5">
    <source>
        <dbReference type="ARBA" id="ARBA00023136"/>
    </source>
</evidence>
<gene>
    <name evidence="8" type="ORF">P43SY_000251</name>
</gene>
<reference evidence="8" key="1">
    <citation type="submission" date="2021-12" db="EMBL/GenBank/DDBJ databases">
        <title>Prjna785345.</title>
        <authorList>
            <person name="Rujirawat T."/>
            <person name="Krajaejun T."/>
        </authorList>
    </citation>
    <scope>NUCLEOTIDE SEQUENCE</scope>
    <source>
        <strain evidence="8">Pi057C3</strain>
    </source>
</reference>
<protein>
    <recommendedName>
        <fullName evidence="10">Multidrug/Oligosaccharidyl-lipid/Polysaccharide (MOP) Flippase Superfamily</fullName>
    </recommendedName>
</protein>
<feature type="region of interest" description="Disordered" evidence="6">
    <location>
        <begin position="29"/>
        <end position="57"/>
    </location>
</feature>
<keyword evidence="5 7" id="KW-0472">Membrane</keyword>
<comment type="similarity">
    <text evidence="2">Belongs to the multi antimicrobial extrusion (MATE) (TC 2.A.66.1) family.</text>
</comment>
<sequence length="596" mass="64197">MRMPAELLEHQTMRASALVDRLARRSYYEPEPRARNKASRSVAGPSARSGCENLESDSHDSWWDWIATGFLGVPSTTGRGNKSRPSASANGAAVAPTERSSLLLPTDPARAKDRENARLQADRVWGFPRPLVSSECAFMTSLAAQMLLSNVIDFLPGFVSGVLTGHLSNRLSSEYIAARSLSGIFLMLTGYTVNIAIGAAMDTLCAQAYGAGKLHEMGLFFQTGAMLFTLCFLPVTLLSYFCVDIMVLLGQRRDIAELAQNLVLFALPSLPFSMVNALLCKILQGQNIITPMVYAGLVGNVVHDVLIYVLMFHTSVGYVGSSIASTALVVCYTVTLAAYFFRSHLFQREWPGWQLTNALKIVPEFLRLGVAGLGMAMFEFWAFSAVALFAGMLPLADVAISADSTYSSFRYLCGVLYGTISVAGSVRVGNALGANDPQRAKVAAFLSVGCSVVVTALTSVVMVLARHQYPYAYTNDTEVVGLTSELMLATAPFQVFAGISAAGQGVMRGAGMQRLGARVSFVCYLCLALPIGLTLGYQLGLGLVGLWLGLCAGFVCNGGYCLYWLQRANWAEMAVDAQKRTREPSELSPNDSACLC</sequence>
<keyword evidence="9" id="KW-1185">Reference proteome</keyword>
<dbReference type="GO" id="GO:0016020">
    <property type="term" value="C:membrane"/>
    <property type="evidence" value="ECO:0007669"/>
    <property type="project" value="UniProtKB-SubCell"/>
</dbReference>
<feature type="region of interest" description="Disordered" evidence="6">
    <location>
        <begin position="76"/>
        <end position="99"/>
    </location>
</feature>
<dbReference type="EMBL" id="JAKCXM010000046">
    <property type="protein sequence ID" value="KAJ0405372.1"/>
    <property type="molecule type" value="Genomic_DNA"/>
</dbReference>
<feature type="transmembrane region" description="Helical" evidence="7">
    <location>
        <begin position="180"/>
        <end position="204"/>
    </location>
</feature>
<dbReference type="NCBIfam" id="TIGR00797">
    <property type="entry name" value="matE"/>
    <property type="match status" value="1"/>
</dbReference>
<feature type="transmembrane region" description="Helical" evidence="7">
    <location>
        <begin position="409"/>
        <end position="430"/>
    </location>
</feature>
<dbReference type="GO" id="GO:0015297">
    <property type="term" value="F:antiporter activity"/>
    <property type="evidence" value="ECO:0007669"/>
    <property type="project" value="InterPro"/>
</dbReference>
<evidence type="ECO:0000256" key="1">
    <source>
        <dbReference type="ARBA" id="ARBA00004141"/>
    </source>
</evidence>
<dbReference type="PANTHER" id="PTHR11206">
    <property type="entry name" value="MULTIDRUG RESISTANCE PROTEIN"/>
    <property type="match status" value="1"/>
</dbReference>
<accession>A0AAD5QB16</accession>
<dbReference type="CDD" id="cd13132">
    <property type="entry name" value="MATE_eukaryotic"/>
    <property type="match status" value="1"/>
</dbReference>
<dbReference type="Pfam" id="PF01554">
    <property type="entry name" value="MatE"/>
    <property type="match status" value="2"/>
</dbReference>
<comment type="caution">
    <text evidence="8">The sequence shown here is derived from an EMBL/GenBank/DDBJ whole genome shotgun (WGS) entry which is preliminary data.</text>
</comment>
<name>A0AAD5QB16_PYTIN</name>
<dbReference type="InterPro" id="IPR045069">
    <property type="entry name" value="MATE_euk"/>
</dbReference>
<dbReference type="GO" id="GO:1990961">
    <property type="term" value="P:xenobiotic detoxification by transmembrane export across the plasma membrane"/>
    <property type="evidence" value="ECO:0007669"/>
    <property type="project" value="InterPro"/>
</dbReference>
<evidence type="ECO:0000313" key="9">
    <source>
        <dbReference type="Proteomes" id="UP001209570"/>
    </source>
</evidence>
<feature type="transmembrane region" description="Helical" evidence="7">
    <location>
        <begin position="147"/>
        <end position="168"/>
    </location>
</feature>
<evidence type="ECO:0000256" key="3">
    <source>
        <dbReference type="ARBA" id="ARBA00022692"/>
    </source>
</evidence>
<dbReference type="GO" id="GO:0042910">
    <property type="term" value="F:xenobiotic transmembrane transporter activity"/>
    <property type="evidence" value="ECO:0007669"/>
    <property type="project" value="InterPro"/>
</dbReference>
<feature type="transmembrane region" description="Helical" evidence="7">
    <location>
        <begin position="225"/>
        <end position="250"/>
    </location>
</feature>
<dbReference type="Proteomes" id="UP001209570">
    <property type="component" value="Unassembled WGS sequence"/>
</dbReference>
<evidence type="ECO:0008006" key="10">
    <source>
        <dbReference type="Google" id="ProtNLM"/>
    </source>
</evidence>
<evidence type="ECO:0000256" key="6">
    <source>
        <dbReference type="SAM" id="MobiDB-lite"/>
    </source>
</evidence>
<evidence type="ECO:0000256" key="2">
    <source>
        <dbReference type="ARBA" id="ARBA00010199"/>
    </source>
</evidence>
<evidence type="ECO:0000256" key="4">
    <source>
        <dbReference type="ARBA" id="ARBA00022989"/>
    </source>
</evidence>
<feature type="compositionally biased region" description="Polar residues" evidence="6">
    <location>
        <begin position="76"/>
        <end position="89"/>
    </location>
</feature>
<keyword evidence="3 7" id="KW-0812">Transmembrane</keyword>
<dbReference type="AlphaFoldDB" id="A0AAD5QB16"/>
<feature type="transmembrane region" description="Helical" evidence="7">
    <location>
        <begin position="262"/>
        <end position="280"/>
    </location>
</feature>
<feature type="transmembrane region" description="Helical" evidence="7">
    <location>
        <begin position="519"/>
        <end position="539"/>
    </location>
</feature>
<feature type="transmembrane region" description="Helical" evidence="7">
    <location>
        <begin position="442"/>
        <end position="466"/>
    </location>
</feature>
<evidence type="ECO:0000256" key="7">
    <source>
        <dbReference type="SAM" id="Phobius"/>
    </source>
</evidence>